<organism evidence="2 3">
    <name type="scientific">Vibrio tapetis subsp. tapetis</name>
    <dbReference type="NCBI Taxonomy" id="1671868"/>
    <lineage>
        <taxon>Bacteria</taxon>
        <taxon>Pseudomonadati</taxon>
        <taxon>Pseudomonadota</taxon>
        <taxon>Gammaproteobacteria</taxon>
        <taxon>Vibrionales</taxon>
        <taxon>Vibrionaceae</taxon>
        <taxon>Vibrio</taxon>
    </lineage>
</organism>
<dbReference type="OrthoDB" id="7867302at2"/>
<evidence type="ECO:0000313" key="2">
    <source>
        <dbReference type="EMBL" id="SON52158.1"/>
    </source>
</evidence>
<dbReference type="Proteomes" id="UP000235828">
    <property type="component" value="Chromosome B"/>
</dbReference>
<proteinExistence type="predicted"/>
<dbReference type="Pfam" id="PF03992">
    <property type="entry name" value="ABM"/>
    <property type="match status" value="1"/>
</dbReference>
<dbReference type="InterPro" id="IPR011008">
    <property type="entry name" value="Dimeric_a/b-barrel"/>
</dbReference>
<name>A0A2N8ZJS5_9VIBR</name>
<dbReference type="PROSITE" id="PS51725">
    <property type="entry name" value="ABM"/>
    <property type="match status" value="1"/>
</dbReference>
<dbReference type="SUPFAM" id="SSF54909">
    <property type="entry name" value="Dimeric alpha+beta barrel"/>
    <property type="match status" value="1"/>
</dbReference>
<dbReference type="InterPro" id="IPR007138">
    <property type="entry name" value="ABM_dom"/>
</dbReference>
<keyword evidence="3" id="KW-1185">Reference proteome</keyword>
<accession>A0A2N8ZJS5</accession>
<feature type="domain" description="ABM" evidence="1">
    <location>
        <begin position="3"/>
        <end position="92"/>
    </location>
</feature>
<dbReference type="AlphaFoldDB" id="A0A2N8ZJS5"/>
<protein>
    <recommendedName>
        <fullName evidence="1">ABM domain-containing protein</fullName>
    </recommendedName>
</protein>
<dbReference type="Gene3D" id="3.30.70.100">
    <property type="match status" value="1"/>
</dbReference>
<evidence type="ECO:0000313" key="3">
    <source>
        <dbReference type="Proteomes" id="UP000235828"/>
    </source>
</evidence>
<evidence type="ECO:0000259" key="1">
    <source>
        <dbReference type="PROSITE" id="PS51725"/>
    </source>
</evidence>
<dbReference type="EMBL" id="LT960612">
    <property type="protein sequence ID" value="SON52158.1"/>
    <property type="molecule type" value="Genomic_DNA"/>
</dbReference>
<dbReference type="KEGG" id="vta:B0547"/>
<sequence>MTILVQFTLNHTAENTDKIIRFFAEILPDTRTFAGNISAELFKQDQDGDALNLFEKWESAAHFEKYIEWRKSIGDFDRLGSMLTDTPMITIMDKQAS</sequence>
<gene>
    <name evidence="2" type="ORF">VTAP4600_B0547</name>
</gene>
<reference evidence="2 3" key="1">
    <citation type="submission" date="2017-10" db="EMBL/GenBank/DDBJ databases">
        <authorList>
            <person name="Banno H."/>
            <person name="Chua N.-H."/>
        </authorList>
    </citation>
    <scope>NUCLEOTIDE SEQUENCE [LARGE SCALE GENOMIC DNA]</scope>
    <source>
        <strain evidence="2">Vibrio tapetis CECT4600</strain>
    </source>
</reference>